<organism evidence="1 2">
    <name type="scientific">Purpureocillium lilacinum</name>
    <name type="common">Paecilomyces lilacinus</name>
    <dbReference type="NCBI Taxonomy" id="33203"/>
    <lineage>
        <taxon>Eukaryota</taxon>
        <taxon>Fungi</taxon>
        <taxon>Dikarya</taxon>
        <taxon>Ascomycota</taxon>
        <taxon>Pezizomycotina</taxon>
        <taxon>Sordariomycetes</taxon>
        <taxon>Hypocreomycetidae</taxon>
        <taxon>Hypocreales</taxon>
        <taxon>Ophiocordycipitaceae</taxon>
        <taxon>Purpureocillium</taxon>
    </lineage>
</organism>
<reference evidence="1" key="1">
    <citation type="submission" date="2024-12" db="EMBL/GenBank/DDBJ databases">
        <title>Comparative genomics and development of molecular markers within Purpureocillium lilacinum and among Purpureocillium species.</title>
        <authorList>
            <person name="Yeh Z.-Y."/>
            <person name="Ni N.-T."/>
            <person name="Lo P.-H."/>
            <person name="Mushyakhwo K."/>
            <person name="Lin C.-F."/>
            <person name="Nai Y.-S."/>
        </authorList>
    </citation>
    <scope>NUCLEOTIDE SEQUENCE</scope>
    <source>
        <strain evidence="1">NCHU-NPUST-175</strain>
    </source>
</reference>
<name>A0ACC4DJI1_PURLI</name>
<sequence>MRLAKSAGLGQVTSLALGGSPGGKHAALETPARPAAAMAMETLSPLALARPARGGGDAGLSLCGLRAVTFLLPHSGGDGVARKPPSAIAEVSARRAASPADAEFPPRRLRPRPRPGDEPLRLLANCCGLITLRSG</sequence>
<comment type="caution">
    <text evidence="1">The sequence shown here is derived from an EMBL/GenBank/DDBJ whole genome shotgun (WGS) entry which is preliminary data.</text>
</comment>
<dbReference type="Proteomes" id="UP001638806">
    <property type="component" value="Unassembled WGS sequence"/>
</dbReference>
<gene>
    <name evidence="1" type="ORF">ACCO45_008865</name>
</gene>
<evidence type="ECO:0000313" key="1">
    <source>
        <dbReference type="EMBL" id="KAL3956019.1"/>
    </source>
</evidence>
<evidence type="ECO:0000313" key="2">
    <source>
        <dbReference type="Proteomes" id="UP001638806"/>
    </source>
</evidence>
<protein>
    <submittedName>
        <fullName evidence="1">Uncharacterized protein</fullName>
    </submittedName>
</protein>
<accession>A0ACC4DJI1</accession>
<dbReference type="EMBL" id="JBGNUJ010000008">
    <property type="protein sequence ID" value="KAL3956019.1"/>
    <property type="molecule type" value="Genomic_DNA"/>
</dbReference>
<keyword evidence="2" id="KW-1185">Reference proteome</keyword>
<proteinExistence type="predicted"/>